<evidence type="ECO:0000256" key="1">
    <source>
        <dbReference type="SAM" id="MobiDB-lite"/>
    </source>
</evidence>
<dbReference type="GO" id="GO:0009435">
    <property type="term" value="P:NAD+ biosynthetic process"/>
    <property type="evidence" value="ECO:0007669"/>
    <property type="project" value="InterPro"/>
</dbReference>
<dbReference type="InterPro" id="IPR005288">
    <property type="entry name" value="NadB"/>
</dbReference>
<evidence type="ECO:0000313" key="3">
    <source>
        <dbReference type="Proteomes" id="UP000638648"/>
    </source>
</evidence>
<evidence type="ECO:0008006" key="4">
    <source>
        <dbReference type="Google" id="ProtNLM"/>
    </source>
</evidence>
<dbReference type="RefSeq" id="WP_192749689.1">
    <property type="nucleotide sequence ID" value="NZ_BAABJL010000199.1"/>
</dbReference>
<feature type="region of interest" description="Disordered" evidence="1">
    <location>
        <begin position="224"/>
        <end position="247"/>
    </location>
</feature>
<dbReference type="EMBL" id="JADBEM010000001">
    <property type="protein sequence ID" value="MBE1605333.1"/>
    <property type="molecule type" value="Genomic_DNA"/>
</dbReference>
<comment type="caution">
    <text evidence="2">The sequence shown here is derived from an EMBL/GenBank/DDBJ whole genome shotgun (WGS) entry which is preliminary data.</text>
</comment>
<dbReference type="Proteomes" id="UP000638648">
    <property type="component" value="Unassembled WGS sequence"/>
</dbReference>
<name>A0A927MU72_9ACTN</name>
<dbReference type="Gene3D" id="3.50.50.60">
    <property type="entry name" value="FAD/NAD(P)-binding domain"/>
    <property type="match status" value="1"/>
</dbReference>
<dbReference type="SUPFAM" id="SSF51905">
    <property type="entry name" value="FAD/NAD(P)-binding domain"/>
    <property type="match status" value="1"/>
</dbReference>
<dbReference type="GO" id="GO:0008734">
    <property type="term" value="F:L-aspartate oxidase activity"/>
    <property type="evidence" value="ECO:0007669"/>
    <property type="project" value="InterPro"/>
</dbReference>
<evidence type="ECO:0000313" key="2">
    <source>
        <dbReference type="EMBL" id="MBE1605333.1"/>
    </source>
</evidence>
<keyword evidence="3" id="KW-1185">Reference proteome</keyword>
<dbReference type="PROSITE" id="PS51318">
    <property type="entry name" value="TAT"/>
    <property type="match status" value="1"/>
</dbReference>
<dbReference type="PANTHER" id="PTHR42716">
    <property type="entry name" value="L-ASPARTATE OXIDASE"/>
    <property type="match status" value="1"/>
</dbReference>
<organism evidence="2 3">
    <name type="scientific">Actinopolymorpha pittospori</name>
    <dbReference type="NCBI Taxonomy" id="648752"/>
    <lineage>
        <taxon>Bacteria</taxon>
        <taxon>Bacillati</taxon>
        <taxon>Actinomycetota</taxon>
        <taxon>Actinomycetes</taxon>
        <taxon>Propionibacteriales</taxon>
        <taxon>Actinopolymorphaceae</taxon>
        <taxon>Actinopolymorpha</taxon>
    </lineage>
</organism>
<dbReference type="Pfam" id="PF12831">
    <property type="entry name" value="FAD_oxidored"/>
    <property type="match status" value="1"/>
</dbReference>
<accession>A0A927MU72</accession>
<dbReference type="InterPro" id="IPR006311">
    <property type="entry name" value="TAT_signal"/>
</dbReference>
<sequence>MSVSRRGLLGGAMATAATGAVVLTRPEAAAAAGDVPTVGTFRTDVVIVGGGIGGVAAALGAVRTGATVLLTEETDWIGGQFTTQLVPPDEHRWIEPSAGAYGQTASYRKLRAAVRDLYRANYPVSAEFRAAGEPNPGAAWSSRLAADPAAWRACIWNLLMPHIATGRLQVLFQHRPVSATVVRGRVLAIAFQGPDDATRFAIGSYFIDATDLGELLPLTRADHTIGREQGGPQSTGGTGELSNPHPSADLMDQQAFTMVLAVGYSRTGGEHRIAKPASYATHLPTFHDFFARNLFDPTRDHAYDAGPNFWQYRRIAALRSFTADSLLEEVGLLNFACNDFKSGALAGVDAVTKADNIRRAKELSLSMLYYLQNDVPRRDGSGTGYPALRLRPDVSGTLDGIAKAPYVREGRRLRSIARIFEWHVGVDNRVDRTGVADSKGAAAQFADSVGTGHYWLDIHAGARDSSGLWRRCYPYQIPLSALIPTNVSNLLAGGKCLGTTHVTNGAYRVHPTEWNIGESAGIVAAFCMTKKTDPRTVQNSRMAELHTVLAGQGVSTSWPASVRGSWQLPGSSAR</sequence>
<dbReference type="AlphaFoldDB" id="A0A927MU72"/>
<dbReference type="PANTHER" id="PTHR42716:SF1">
    <property type="entry name" value="SLL0471 PROTEIN"/>
    <property type="match status" value="1"/>
</dbReference>
<gene>
    <name evidence="2" type="ORF">HEB94_002181</name>
</gene>
<proteinExistence type="predicted"/>
<protein>
    <recommendedName>
        <fullName evidence="4">FAD dependent oxidoreductase</fullName>
    </recommendedName>
</protein>
<reference evidence="2" key="1">
    <citation type="submission" date="2020-10" db="EMBL/GenBank/DDBJ databases">
        <title>Sequencing the genomes of 1000 actinobacteria strains.</title>
        <authorList>
            <person name="Klenk H.-P."/>
        </authorList>
    </citation>
    <scope>NUCLEOTIDE SEQUENCE</scope>
    <source>
        <strain evidence="2">DSM 45354</strain>
    </source>
</reference>
<dbReference type="InterPro" id="IPR036188">
    <property type="entry name" value="FAD/NAD-bd_sf"/>
</dbReference>